<evidence type="ECO:0000313" key="2">
    <source>
        <dbReference type="Proteomes" id="UP000001976"/>
    </source>
</evidence>
<dbReference type="HOGENOM" id="CLU_2737303_0_0_5"/>
<sequence length="71" mass="7937">MPLLARSATLITMMWTWRKGVSVLREKTARQDIPLSQFMAIVERKSEHAPVQVPRTAIFLTATPDTTARGG</sequence>
<dbReference type="PIR" id="D95402">
    <property type="entry name" value="D95402"/>
</dbReference>
<accession>Q92XW6</accession>
<reference evidence="2" key="2">
    <citation type="journal article" date="2001" name="Science">
        <title>The composite genome of the legume symbiont Sinorhizobium meliloti.</title>
        <authorList>
            <person name="Galibert F."/>
            <person name="Finan T.M."/>
            <person name="Long S.R."/>
            <person name="Puehler A."/>
            <person name="Abola P."/>
            <person name="Ampe F."/>
            <person name="Barloy-Hubler F."/>
            <person name="Barnett M.J."/>
            <person name="Becker A."/>
            <person name="Boistard P."/>
            <person name="Bothe G."/>
            <person name="Boutry M."/>
            <person name="Bowser L."/>
            <person name="Buhrmester J."/>
            <person name="Cadieu E."/>
            <person name="Capela D."/>
            <person name="Chain P."/>
            <person name="Cowie A."/>
            <person name="Davis R.W."/>
            <person name="Dreano S."/>
            <person name="Federspiel N.A."/>
            <person name="Fisher R.F."/>
            <person name="Gloux S."/>
            <person name="Godrie T."/>
            <person name="Goffeau A."/>
            <person name="Golding B."/>
            <person name="Gouzy J."/>
            <person name="Gurjal M."/>
            <person name="Hernandez-Lucas I."/>
            <person name="Hong A."/>
            <person name="Huizar L."/>
            <person name="Hyman R.W."/>
            <person name="Jones T."/>
            <person name="Kahn D."/>
            <person name="Kahn M.L."/>
            <person name="Kalman S."/>
            <person name="Keating D.H."/>
            <person name="Kiss E."/>
            <person name="Komp C."/>
            <person name="Lelaure V."/>
            <person name="Masuy D."/>
            <person name="Palm C."/>
            <person name="Peck M.C."/>
            <person name="Pohl T.M."/>
            <person name="Portetelle D."/>
            <person name="Purnelle B."/>
            <person name="Ramsperger U."/>
            <person name="Surzycki R."/>
            <person name="Thebault P."/>
            <person name="Vandenbol M."/>
            <person name="Vorhoelter F.J."/>
            <person name="Weidner S."/>
            <person name="Wells D.H."/>
            <person name="Wong K."/>
            <person name="Yeh K.-C."/>
            <person name="Batut J."/>
        </authorList>
    </citation>
    <scope>NUCLEOTIDE SEQUENCE [LARGE SCALE GENOMIC DNA]</scope>
    <source>
        <strain evidence="2">1021</strain>
        <plasmid evidence="2">Plasmid pSymA</plasmid>
    </source>
</reference>
<name>Q92XW6_RHIME</name>
<proteinExistence type="predicted"/>
<reference evidence="1 2" key="1">
    <citation type="journal article" date="2001" name="Proc. Natl. Acad. Sci. U.S.A.">
        <title>Nucleotide sequence and predicted functions of the entire Sinorhizobium meliloti pSymA megaplasmid.</title>
        <authorList>
            <person name="Barnett M.J."/>
            <person name="Fisher R.F."/>
            <person name="Jones T."/>
            <person name="Komp C."/>
            <person name="Abola A.P."/>
            <person name="Barloy-Hubler F."/>
            <person name="Bowser L."/>
            <person name="Capela D."/>
            <person name="Galibert F."/>
            <person name="Gouzy J."/>
            <person name="Gurjal M."/>
            <person name="Hong A."/>
            <person name="Huizar L."/>
            <person name="Hyman R.W."/>
            <person name="Kahn D."/>
            <person name="Kahn M.L."/>
            <person name="Kalman S."/>
            <person name="Keating D.H."/>
            <person name="Palm C."/>
            <person name="Peck M.C."/>
            <person name="Surzycki R."/>
            <person name="Wells D.H."/>
            <person name="Yeh K.-C."/>
            <person name="Davis R.W."/>
            <person name="Federspiel N.A."/>
            <person name="Long S.R."/>
        </authorList>
    </citation>
    <scope>NUCLEOTIDE SEQUENCE [LARGE SCALE GENOMIC DNA]</scope>
    <source>
        <strain evidence="1 2">1021</strain>
        <plasmid evidence="2">Plasmid pSymA</plasmid>
    </source>
</reference>
<dbReference type="AlphaFoldDB" id="Q92XW6"/>
<geneLocation type="plasmid" evidence="1 2">
    <name>pSymA</name>
</geneLocation>
<gene>
    <name evidence="1" type="ORF">SMa2057</name>
</gene>
<keyword evidence="2" id="KW-1185">Reference proteome</keyword>
<dbReference type="PATRIC" id="fig|266834.11.peg.1175"/>
<dbReference type="EnsemblBacteria" id="AAK65782">
    <property type="protein sequence ID" value="AAK65782"/>
    <property type="gene ID" value="SMa2057"/>
</dbReference>
<protein>
    <submittedName>
        <fullName evidence="1">Uncharacterized protein</fullName>
    </submittedName>
</protein>
<dbReference type="KEGG" id="sme:SMa2057"/>
<organism evidence="1 2">
    <name type="scientific">Rhizobium meliloti (strain 1021)</name>
    <name type="common">Ensifer meliloti</name>
    <name type="synonym">Sinorhizobium meliloti</name>
    <dbReference type="NCBI Taxonomy" id="266834"/>
    <lineage>
        <taxon>Bacteria</taxon>
        <taxon>Pseudomonadati</taxon>
        <taxon>Pseudomonadota</taxon>
        <taxon>Alphaproteobacteria</taxon>
        <taxon>Hyphomicrobiales</taxon>
        <taxon>Rhizobiaceae</taxon>
        <taxon>Sinorhizobium/Ensifer group</taxon>
        <taxon>Sinorhizobium</taxon>
    </lineage>
</organism>
<dbReference type="OrthoDB" id="9805577at2"/>
<dbReference type="EMBL" id="AE006469">
    <property type="protein sequence ID" value="AAK65782.1"/>
    <property type="molecule type" value="Genomic_DNA"/>
</dbReference>
<keyword evidence="1" id="KW-0614">Plasmid</keyword>
<dbReference type="Proteomes" id="UP000001976">
    <property type="component" value="Plasmid pSymA"/>
</dbReference>
<evidence type="ECO:0000313" key="1">
    <source>
        <dbReference type="EMBL" id="AAK65782.1"/>
    </source>
</evidence>